<name>A0A1G1SWQ1_9BACT</name>
<dbReference type="STRING" id="1908236.BEN48_04735"/>
<reference evidence="1 2" key="1">
    <citation type="submission" date="2016-08" db="EMBL/GenBank/DDBJ databases">
        <title>Hymenobacter coccineus sp. nov., Hymenobacter lapidarius sp. nov. and Hymenobacter glacialis sp. nov., isolated from Antarctic soil.</title>
        <authorList>
            <person name="Sedlacek I."/>
            <person name="Kralova S."/>
            <person name="Kyrova K."/>
            <person name="Maslanova I."/>
            <person name="Stankova E."/>
            <person name="Vrbovska V."/>
            <person name="Nemec M."/>
            <person name="Bartak M."/>
            <person name="Svec P."/>
            <person name="Busse H.-J."/>
            <person name="Pantucek R."/>
        </authorList>
    </citation>
    <scope>NUCLEOTIDE SEQUENCE [LARGE SCALE GENOMIC DNA]</scope>
    <source>
        <strain evidence="1 2">CCM 8648</strain>
    </source>
</reference>
<accession>A0A1G1SWQ1</accession>
<proteinExistence type="predicted"/>
<evidence type="ECO:0008006" key="3">
    <source>
        <dbReference type="Google" id="ProtNLM"/>
    </source>
</evidence>
<keyword evidence="2" id="KW-1185">Reference proteome</keyword>
<evidence type="ECO:0000313" key="1">
    <source>
        <dbReference type="EMBL" id="OGX83061.1"/>
    </source>
</evidence>
<evidence type="ECO:0000313" key="2">
    <source>
        <dbReference type="Proteomes" id="UP000177791"/>
    </source>
</evidence>
<organism evidence="1 2">
    <name type="scientific">Hymenobacter glacialis</name>
    <dbReference type="NCBI Taxonomy" id="1908236"/>
    <lineage>
        <taxon>Bacteria</taxon>
        <taxon>Pseudomonadati</taxon>
        <taxon>Bacteroidota</taxon>
        <taxon>Cytophagia</taxon>
        <taxon>Cytophagales</taxon>
        <taxon>Hymenobacteraceae</taxon>
        <taxon>Hymenobacter</taxon>
    </lineage>
</organism>
<protein>
    <recommendedName>
        <fullName evidence="3">PglZ domain-containing protein</fullName>
    </recommendedName>
</protein>
<sequence length="768" mass="82580">MHMSASATSYLLLDYTGDALLPTGYDEVTTEVAWLEAASALPDGSTAPPLILVRGAELCGWAKVWWEARGGEVNKCASPSKELLQVCSKLTIEQAKLLLQELPAAQKAANSVELLTLLYPATVSWLPISAHPTADTLQKHIAHWLLWVADQTAGWPEHHRPVVQAVVTAYQMHHPQVAPLWLTDPTEAAQAIRQWLGVASEGSIQAVLAPGLSWLGAFPLALPPTWQEQVRSAFAESLPAVTADSAAAVVATQAWWAQHLRPEQPAAVRVTAAHVLADFVRNNPAAASLALLKNLETELPPALINQLRPLVAPPVPPPLPTSPAEVLTWTTQAYLPYRQWQVANKQDAATQLVGKAAREFGNWLLQVYPTQLLDAVHPYQQLYWSKQANRPGPNEVVIWVIADGLGWADAQNLLRLIADESANKSNGALAATLAQPCFGLLPTITSHTKEPLRWGVPFSHLAQADTTAPPDLKSNANLAAAAAKAQPGSLLVWRPYDPDPIYHQQVDADVARDLVQGALYTLATRIATAANAVPPGPAVRVLITTDHGRLLSDSPREMLAPSTCKVEGRTAHLLADAPAVRPAPDTDEVRWLDPKLFCLPNWVGVALGEAAFRIPVGETTHGGRAPYPHGGVWPEEVVLPWLELVRDAGPVKVAASLTGAGRAGFPGVAQLRLRNDSRHHLTVVHVSIRFGAATPHIVPLHQPSVPLKTIDVSIDLPSWPHSSEVQSGQLVVVVETADGKQASFPVDANLTNTGLQDRGVDIGAEFGF</sequence>
<dbReference type="EMBL" id="MDZC01000090">
    <property type="protein sequence ID" value="OGX83061.1"/>
    <property type="molecule type" value="Genomic_DNA"/>
</dbReference>
<gene>
    <name evidence="1" type="ORF">BEN48_04735</name>
</gene>
<dbReference type="AlphaFoldDB" id="A0A1G1SWQ1"/>
<dbReference type="Proteomes" id="UP000177791">
    <property type="component" value="Unassembled WGS sequence"/>
</dbReference>
<comment type="caution">
    <text evidence="1">The sequence shown here is derived from an EMBL/GenBank/DDBJ whole genome shotgun (WGS) entry which is preliminary data.</text>
</comment>